<proteinExistence type="predicted"/>
<evidence type="ECO:0000313" key="2">
    <source>
        <dbReference type="Proteomes" id="UP001149860"/>
    </source>
</evidence>
<name>A0ACD5DDW6_9LACO</name>
<reference evidence="1" key="1">
    <citation type="submission" date="2024-08" db="EMBL/GenBank/DDBJ databases">
        <title>Lentilactobacillus sp. nov., isolated from tree bark.</title>
        <authorList>
            <person name="Phuengjayaem S."/>
            <person name="Tanasupawat S."/>
        </authorList>
    </citation>
    <scope>NUCLEOTIDE SEQUENCE</scope>
    <source>
        <strain evidence="1">SPB1-3</strain>
    </source>
</reference>
<sequence length="164" mass="18548">MAENEWQDVKSLILYFSLSGNTESAATQIQDVTGGKMQKIKPVNPYPEDFDQYFKIAKHETELQLMPPVATAIDDINQYDVVFIGYPTWWGEPPRIIDSLFDKFSFADKKIVAFSTSSSTPFEATKPHMQQLIDDEHALMIAGFRCDGDIDHLKAEIAGIHLAY</sequence>
<gene>
    <name evidence="1" type="ORF">O0236_009370</name>
</gene>
<dbReference type="Proteomes" id="UP001149860">
    <property type="component" value="Chromosome"/>
</dbReference>
<dbReference type="EMBL" id="CP168151">
    <property type="protein sequence ID" value="XFD39593.1"/>
    <property type="molecule type" value="Genomic_DNA"/>
</dbReference>
<evidence type="ECO:0000313" key="1">
    <source>
        <dbReference type="EMBL" id="XFD39593.1"/>
    </source>
</evidence>
<organism evidence="1 2">
    <name type="scientific">Lentilactobacillus terminaliae</name>
    <dbReference type="NCBI Taxonomy" id="3003483"/>
    <lineage>
        <taxon>Bacteria</taxon>
        <taxon>Bacillati</taxon>
        <taxon>Bacillota</taxon>
        <taxon>Bacilli</taxon>
        <taxon>Lactobacillales</taxon>
        <taxon>Lactobacillaceae</taxon>
        <taxon>Lentilactobacillus</taxon>
    </lineage>
</organism>
<keyword evidence="2" id="KW-1185">Reference proteome</keyword>
<protein>
    <submittedName>
        <fullName evidence="1">Flavodoxin</fullName>
    </submittedName>
</protein>
<accession>A0ACD5DDW6</accession>